<dbReference type="AlphaFoldDB" id="A0A3L8P130"/>
<dbReference type="InterPro" id="IPR036701">
    <property type="entry name" value="RraB-like_sf"/>
</dbReference>
<dbReference type="EMBL" id="RDBE01000007">
    <property type="protein sequence ID" value="RLV49085.1"/>
    <property type="molecule type" value="Genomic_DNA"/>
</dbReference>
<evidence type="ECO:0000313" key="3">
    <source>
        <dbReference type="Proteomes" id="UP000281708"/>
    </source>
</evidence>
<name>A0A3L8P130_9ACTN</name>
<protein>
    <submittedName>
        <fullName evidence="2">Ribonuclease E inhibitor RraB</fullName>
    </submittedName>
</protein>
<keyword evidence="3" id="KW-1185">Reference proteome</keyword>
<accession>A0A3L8P130</accession>
<evidence type="ECO:0000313" key="2">
    <source>
        <dbReference type="EMBL" id="RLV49085.1"/>
    </source>
</evidence>
<evidence type="ECO:0000259" key="1">
    <source>
        <dbReference type="Pfam" id="PF06877"/>
    </source>
</evidence>
<dbReference type="SUPFAM" id="SSF89946">
    <property type="entry name" value="Hypothetical protein VC0424"/>
    <property type="match status" value="1"/>
</dbReference>
<comment type="caution">
    <text evidence="2">The sequence shown here is derived from an EMBL/GenBank/DDBJ whole genome shotgun (WGS) entry which is preliminary data.</text>
</comment>
<gene>
    <name evidence="2" type="ORF">D9V37_10965</name>
</gene>
<organism evidence="2 3">
    <name type="scientific">Nocardioides mangrovicus</name>
    <dbReference type="NCBI Taxonomy" id="2478913"/>
    <lineage>
        <taxon>Bacteria</taxon>
        <taxon>Bacillati</taxon>
        <taxon>Actinomycetota</taxon>
        <taxon>Actinomycetes</taxon>
        <taxon>Propionibacteriales</taxon>
        <taxon>Nocardioidaceae</taxon>
        <taxon>Nocardioides</taxon>
    </lineage>
</organism>
<dbReference type="Proteomes" id="UP000281708">
    <property type="component" value="Unassembled WGS sequence"/>
</dbReference>
<dbReference type="Pfam" id="PF06877">
    <property type="entry name" value="RraB"/>
    <property type="match status" value="1"/>
</dbReference>
<dbReference type="Gene3D" id="3.30.70.970">
    <property type="entry name" value="RraB-like"/>
    <property type="match status" value="1"/>
</dbReference>
<reference evidence="2 3" key="1">
    <citation type="submission" date="2018-10" db="EMBL/GenBank/DDBJ databases">
        <title>Marmoricola sp. 4Q3S-7 whole genome shotgun sequence.</title>
        <authorList>
            <person name="Li F."/>
        </authorList>
    </citation>
    <scope>NUCLEOTIDE SEQUENCE [LARGE SCALE GENOMIC DNA]</scope>
    <source>
        <strain evidence="2 3">4Q3S-7</strain>
    </source>
</reference>
<sequence>MRVLRHTGTRHTGEIDMRLMKQRSQTRDVHPADAIQLEAMANRGEQDTRVRWVHHLYFADEATARQATEQIEAAGWAEEWLSAQPEPYPGWMMRASRDVVVTAAEVVEARAFFEGVAQRHGGTYGGWDVRRVPKHALV</sequence>
<dbReference type="InterPro" id="IPR009671">
    <property type="entry name" value="RraB_dom"/>
</dbReference>
<feature type="domain" description="Regulator of ribonuclease activity B" evidence="1">
    <location>
        <begin position="37"/>
        <end position="129"/>
    </location>
</feature>
<proteinExistence type="predicted"/>